<dbReference type="EMBL" id="JACKTY010000031">
    <property type="protein sequence ID" value="MCV7227927.1"/>
    <property type="molecule type" value="Genomic_DNA"/>
</dbReference>
<dbReference type="PANTHER" id="PTHR43884">
    <property type="entry name" value="ACYL-COA DEHYDROGENASE"/>
    <property type="match status" value="1"/>
</dbReference>
<reference evidence="2 3" key="1">
    <citation type="journal article" date="2022" name="BMC Genomics">
        <title>Comparative genome analysis of mycobacteria focusing on tRNA and non-coding RNA.</title>
        <authorList>
            <person name="Behra P.R.K."/>
            <person name="Pettersson B.M.F."/>
            <person name="Ramesh M."/>
            <person name="Das S."/>
            <person name="Dasgupta S."/>
            <person name="Kirsebom L.A."/>
        </authorList>
    </citation>
    <scope>NUCLEOTIDE SEQUENCE [LARGE SCALE GENOMIC DNA]</scope>
    <source>
        <strain evidence="2 3">DSM 44078</strain>
    </source>
</reference>
<dbReference type="InterPro" id="IPR037069">
    <property type="entry name" value="AcylCoA_DH/ox_N_sf"/>
</dbReference>
<sequence length="342" mass="34968">MTPLVDAARTIADSVLFPAALDVDRTGTIPDSHWQALADAGLYGIAAPAALGGPGLQLPDLIAILENVAGGCLATAFTWVQHHGALASLSASTNTALRDELVPGLIAGRIRAGVAFAGAVPIPPRMNAQRIPDGWRLSGHAPFVSGWGIIDVLQVSAVDADTGDIIAGIVPAGGTPGITDVTAQPLFVADATRTVSLDVDGLVIADERIVSRVTRAEFMANQNFGSRLNGTLPIGVTLRCAQQLDAAGRTDAAAAITADADAVRERLDSGLAESTMLLQARAEGAALAVRAASAVVANAGGAALLRSSPAQLLARNATFTLVAASRPELKKSLVEQFSRSRG</sequence>
<feature type="domain" description="Acyl-CoA dehydrogenase/oxidase N-terminal" evidence="1">
    <location>
        <begin position="4"/>
        <end position="108"/>
    </location>
</feature>
<accession>A0ABT3CEL4</accession>
<dbReference type="InterPro" id="IPR013786">
    <property type="entry name" value="AcylCoA_DH/ox_N"/>
</dbReference>
<dbReference type="PANTHER" id="PTHR43884:SF12">
    <property type="entry name" value="ISOVALERYL-COA DEHYDROGENASE, MITOCHONDRIAL-RELATED"/>
    <property type="match status" value="1"/>
</dbReference>
<dbReference type="InterPro" id="IPR009100">
    <property type="entry name" value="AcylCoA_DH/oxidase_NM_dom_sf"/>
</dbReference>
<dbReference type="Pfam" id="PF02771">
    <property type="entry name" value="Acyl-CoA_dh_N"/>
    <property type="match status" value="1"/>
</dbReference>
<proteinExistence type="predicted"/>
<keyword evidence="3" id="KW-1185">Reference proteome</keyword>
<evidence type="ECO:0000313" key="3">
    <source>
        <dbReference type="Proteomes" id="UP001526201"/>
    </source>
</evidence>
<gene>
    <name evidence="2" type="ORF">H7J73_18075</name>
</gene>
<dbReference type="RefSeq" id="WP_264068969.1">
    <property type="nucleotide sequence ID" value="NZ_JACKTY010000031.1"/>
</dbReference>
<evidence type="ECO:0000313" key="2">
    <source>
        <dbReference type="EMBL" id="MCV7227927.1"/>
    </source>
</evidence>
<organism evidence="2 3">
    <name type="scientific">Mycolicibacterium komossense</name>
    <dbReference type="NCBI Taxonomy" id="1779"/>
    <lineage>
        <taxon>Bacteria</taxon>
        <taxon>Bacillati</taxon>
        <taxon>Actinomycetota</taxon>
        <taxon>Actinomycetes</taxon>
        <taxon>Mycobacteriales</taxon>
        <taxon>Mycobacteriaceae</taxon>
        <taxon>Mycolicibacterium</taxon>
    </lineage>
</organism>
<dbReference type="SUPFAM" id="SSF56645">
    <property type="entry name" value="Acyl-CoA dehydrogenase NM domain-like"/>
    <property type="match status" value="1"/>
</dbReference>
<dbReference type="Proteomes" id="UP001526201">
    <property type="component" value="Unassembled WGS sequence"/>
</dbReference>
<comment type="caution">
    <text evidence="2">The sequence shown here is derived from an EMBL/GenBank/DDBJ whole genome shotgun (WGS) entry which is preliminary data.</text>
</comment>
<dbReference type="Gene3D" id="1.10.540.10">
    <property type="entry name" value="Acyl-CoA dehydrogenase/oxidase, N-terminal domain"/>
    <property type="match status" value="1"/>
</dbReference>
<dbReference type="InterPro" id="IPR046373">
    <property type="entry name" value="Acyl-CoA_Oxase/DH_mid-dom_sf"/>
</dbReference>
<protein>
    <submittedName>
        <fullName evidence="2">Acyl-CoA/acyl-ACP dehydrogenase</fullName>
    </submittedName>
</protein>
<name>A0ABT3CEL4_9MYCO</name>
<dbReference type="Gene3D" id="2.40.110.10">
    <property type="entry name" value="Butyryl-CoA Dehydrogenase, subunit A, domain 2"/>
    <property type="match status" value="1"/>
</dbReference>
<evidence type="ECO:0000259" key="1">
    <source>
        <dbReference type="Pfam" id="PF02771"/>
    </source>
</evidence>